<dbReference type="STRING" id="246404.A0A507EZM4"/>
<dbReference type="Gene3D" id="3.40.50.11960">
    <property type="match status" value="1"/>
</dbReference>
<reference evidence="2 3" key="1">
    <citation type="journal article" date="2019" name="Sci. Rep.">
        <title>Comparative genomics of chytrid fungi reveal insights into the obligate biotrophic and pathogenic lifestyle of Synchytrium endobioticum.</title>
        <authorList>
            <person name="van de Vossenberg B.T.L.H."/>
            <person name="Warris S."/>
            <person name="Nguyen H.D.T."/>
            <person name="van Gent-Pelzer M.P.E."/>
            <person name="Joly D.L."/>
            <person name="van de Geest H.C."/>
            <person name="Bonants P.J.M."/>
            <person name="Smith D.S."/>
            <person name="Levesque C.A."/>
            <person name="van der Lee T.A.J."/>
        </authorList>
    </citation>
    <scope>NUCLEOTIDE SEQUENCE [LARGE SCALE GENOMIC DNA]</scope>
    <source>
        <strain evidence="2 3">CBS 675.73</strain>
    </source>
</reference>
<proteinExistence type="predicted"/>
<name>A0A507EZM4_9FUNG</name>
<comment type="caution">
    <text evidence="2">The sequence shown here is derived from an EMBL/GenBank/DDBJ whole genome shotgun (WGS) entry which is preliminary data.</text>
</comment>
<dbReference type="OrthoDB" id="10261384at2759"/>
<dbReference type="EMBL" id="QEAP01000336">
    <property type="protein sequence ID" value="TPX68840.1"/>
    <property type="molecule type" value="Genomic_DNA"/>
</dbReference>
<sequence length="425" mass="46357">MRNVVLLVGCDAVDQTALVNRVMRRDPAHALGSDGVVPFALSTKYYLAHVRFWLTADVDGSTGSDASSSDESSTVLAPSSVSDIPTDHVRRDPSDLESLLQTVSEWSVAVGANVDALIVCIDSSEEAPALKQVDYLKAWSLFAEESEANVLLCVDVAEVVKTPDQEETLDACAVCCAEIGFEFIALSDAPLDTDAVGVERIIEALEANMWDGMVLKSDTKTQARDTLLDQSDLDQEESERVQRGGLVGATTRELPSIQHSDPRMAAADFGETAEDYIDFKEMQQNPMAFDGADPAALPIQTKTIDELMASINLENDSFGEFMAASMIKASATESSDAAESAEMRKFLGNNLFDFDIPEFDDVNNDHPEDMRKLKESLFGNIDDDDYFERAIGQVKQLRENGAALGDEKRKDLAKKIVMALLSEDS</sequence>
<organism evidence="2 3">
    <name type="scientific">Chytriomyces confervae</name>
    <dbReference type="NCBI Taxonomy" id="246404"/>
    <lineage>
        <taxon>Eukaryota</taxon>
        <taxon>Fungi</taxon>
        <taxon>Fungi incertae sedis</taxon>
        <taxon>Chytridiomycota</taxon>
        <taxon>Chytridiomycota incertae sedis</taxon>
        <taxon>Chytridiomycetes</taxon>
        <taxon>Chytridiales</taxon>
        <taxon>Chytriomycetaceae</taxon>
        <taxon>Chytriomyces</taxon>
    </lineage>
</organism>
<evidence type="ECO:0000313" key="2">
    <source>
        <dbReference type="EMBL" id="TPX68840.1"/>
    </source>
</evidence>
<keyword evidence="3" id="KW-1185">Reference proteome</keyword>
<dbReference type="Pfam" id="PF10199">
    <property type="entry name" value="Adaptin_binding"/>
    <property type="match status" value="1"/>
</dbReference>
<evidence type="ECO:0000313" key="3">
    <source>
        <dbReference type="Proteomes" id="UP000320333"/>
    </source>
</evidence>
<dbReference type="InterPro" id="IPR019341">
    <property type="entry name" value="Alpha/Gamma-adaptin-bd_p34"/>
</dbReference>
<accession>A0A507EZM4</accession>
<dbReference type="AlphaFoldDB" id="A0A507EZM4"/>
<dbReference type="PANTHER" id="PTHR14659">
    <property type="entry name" value="ALPHA- AND GAMMA-ADAPTIN-BINDING PROTEIN P34"/>
    <property type="match status" value="1"/>
</dbReference>
<evidence type="ECO:0000256" key="1">
    <source>
        <dbReference type="SAM" id="MobiDB-lite"/>
    </source>
</evidence>
<dbReference type="Proteomes" id="UP000320333">
    <property type="component" value="Unassembled WGS sequence"/>
</dbReference>
<protein>
    <submittedName>
        <fullName evidence="2">Uncharacterized protein</fullName>
    </submittedName>
</protein>
<dbReference type="PANTHER" id="PTHR14659:SF1">
    <property type="entry name" value="ALPHA- AND GAMMA-ADAPTIN-BINDING PROTEIN P34"/>
    <property type="match status" value="1"/>
</dbReference>
<feature type="region of interest" description="Disordered" evidence="1">
    <location>
        <begin position="63"/>
        <end position="90"/>
    </location>
</feature>
<feature type="compositionally biased region" description="Low complexity" evidence="1">
    <location>
        <begin position="63"/>
        <end position="75"/>
    </location>
</feature>
<gene>
    <name evidence="2" type="ORF">CcCBS67573_g07025</name>
</gene>